<keyword evidence="1" id="KW-0489">Methyltransferase</keyword>
<organism evidence="1 2">
    <name type="scientific">Streptomyces synnematoformans</name>
    <dbReference type="NCBI Taxonomy" id="415721"/>
    <lineage>
        <taxon>Bacteria</taxon>
        <taxon>Bacillati</taxon>
        <taxon>Actinomycetota</taxon>
        <taxon>Actinomycetes</taxon>
        <taxon>Kitasatosporales</taxon>
        <taxon>Streptomycetaceae</taxon>
        <taxon>Streptomyces</taxon>
    </lineage>
</organism>
<dbReference type="GO" id="GO:0008168">
    <property type="term" value="F:methyltransferase activity"/>
    <property type="evidence" value="ECO:0007669"/>
    <property type="project" value="UniProtKB-KW"/>
</dbReference>
<keyword evidence="2" id="KW-1185">Reference proteome</keyword>
<protein>
    <submittedName>
        <fullName evidence="1">SAM-dependent methyltransferase</fullName>
    </submittedName>
</protein>
<accession>A0ABP5K2P9</accession>
<dbReference type="RefSeq" id="WP_344290652.1">
    <property type="nucleotide sequence ID" value="NZ_BAAAPF010000093.1"/>
</dbReference>
<keyword evidence="1" id="KW-0808">Transferase</keyword>
<dbReference type="EMBL" id="BAAAPF010000093">
    <property type="protein sequence ID" value="GAA2126045.1"/>
    <property type="molecule type" value="Genomic_DNA"/>
</dbReference>
<name>A0ABP5K2P9_9ACTN</name>
<proteinExistence type="predicted"/>
<evidence type="ECO:0000313" key="2">
    <source>
        <dbReference type="Proteomes" id="UP001500443"/>
    </source>
</evidence>
<dbReference type="Pfam" id="PF04672">
    <property type="entry name" value="Methyltransf_19"/>
    <property type="match status" value="1"/>
</dbReference>
<comment type="caution">
    <text evidence="1">The sequence shown here is derived from an EMBL/GenBank/DDBJ whole genome shotgun (WGS) entry which is preliminary data.</text>
</comment>
<evidence type="ECO:0000313" key="1">
    <source>
        <dbReference type="EMBL" id="GAA2126045.1"/>
    </source>
</evidence>
<sequence length="283" mass="31680">MSPDEGPSIPGIPTDRPTSARAYDWMLGGKDNYEVDRDMIRAGLPRFPEGVDITRQNRLFLYRAVRYLAQEAGIRQFLDMGCGLPTDNNVHQVAQQFDKDTRVVYVDIDPIVLAHGRALLADDDSTVVITADMRDQEVVLGHPDLQRLIDFKEPLAVLFLSVVHHLTDADDPRTVLRTVIDRAVPGSYMALSQAVTDDEEHAKVSSEYMNSNHVPWQTRTPRQVDAFTDGLEPVAPGMGNIAEWRPDPSQPPLPPVPPELQKYVGITQKSTRLYDYGGLLRKP</sequence>
<dbReference type="Proteomes" id="UP001500443">
    <property type="component" value="Unassembled WGS sequence"/>
</dbReference>
<reference evidence="2" key="1">
    <citation type="journal article" date="2019" name="Int. J. Syst. Evol. Microbiol.">
        <title>The Global Catalogue of Microorganisms (GCM) 10K type strain sequencing project: providing services to taxonomists for standard genome sequencing and annotation.</title>
        <authorList>
            <consortium name="The Broad Institute Genomics Platform"/>
            <consortium name="The Broad Institute Genome Sequencing Center for Infectious Disease"/>
            <person name="Wu L."/>
            <person name="Ma J."/>
        </authorList>
    </citation>
    <scope>NUCLEOTIDE SEQUENCE [LARGE SCALE GENOMIC DNA]</scope>
    <source>
        <strain evidence="2">JCM 15481</strain>
    </source>
</reference>
<dbReference type="SUPFAM" id="SSF53335">
    <property type="entry name" value="S-adenosyl-L-methionine-dependent methyltransferases"/>
    <property type="match status" value="1"/>
</dbReference>
<dbReference type="PIRSF" id="PIRSF017393">
    <property type="entry name" value="MTase_SAV2177"/>
    <property type="match status" value="1"/>
</dbReference>
<gene>
    <name evidence="1" type="ORF">GCM10009802_31750</name>
</gene>
<dbReference type="InterPro" id="IPR029063">
    <property type="entry name" value="SAM-dependent_MTases_sf"/>
</dbReference>
<dbReference type="GO" id="GO:0032259">
    <property type="term" value="P:methylation"/>
    <property type="evidence" value="ECO:0007669"/>
    <property type="project" value="UniProtKB-KW"/>
</dbReference>
<dbReference type="InterPro" id="IPR006764">
    <property type="entry name" value="SAM_dep_MeTrfase_SAV2177_type"/>
</dbReference>
<dbReference type="Gene3D" id="3.40.50.150">
    <property type="entry name" value="Vaccinia Virus protein VP39"/>
    <property type="match status" value="1"/>
</dbReference>